<evidence type="ECO:0000256" key="1">
    <source>
        <dbReference type="SAM" id="Phobius"/>
    </source>
</evidence>
<feature type="transmembrane region" description="Helical" evidence="1">
    <location>
        <begin position="106"/>
        <end position="125"/>
    </location>
</feature>
<dbReference type="EMBL" id="JACHMM010000001">
    <property type="protein sequence ID" value="MBB5786607.1"/>
    <property type="molecule type" value="Genomic_DNA"/>
</dbReference>
<evidence type="ECO:0000313" key="3">
    <source>
        <dbReference type="Proteomes" id="UP000542813"/>
    </source>
</evidence>
<gene>
    <name evidence="2" type="ORF">HD601_001182</name>
</gene>
<feature type="transmembrane region" description="Helical" evidence="1">
    <location>
        <begin position="145"/>
        <end position="164"/>
    </location>
</feature>
<keyword evidence="3" id="KW-1185">Reference proteome</keyword>
<sequence length="251" mass="26089">MKDPAGRLRFITPPAPLDDARYVIGRALLLVSAAIMALHAVSVVVRIRTRPEAGALADVLALLNGGHERSLASWWTAALLVTCSVAALLAARLARGDGDPRAGRAWVVLAVVFALLSLDEAVSLHERGAEWAGAVFDSGSVLARLGWTLPAAAIIVVSLAALVPAFRAIPSRSRSIIVAGLATSIAGALGMEVVNVLLVDAGARYLWRHLVMAIEEAAEMAGVVIALLGVLTTVRVSGTDRGVALAYDAGR</sequence>
<feature type="transmembrane region" description="Helical" evidence="1">
    <location>
        <begin position="27"/>
        <end position="47"/>
    </location>
</feature>
<feature type="transmembrane region" description="Helical" evidence="1">
    <location>
        <begin position="176"/>
        <end position="198"/>
    </location>
</feature>
<proteinExistence type="predicted"/>
<feature type="transmembrane region" description="Helical" evidence="1">
    <location>
        <begin position="210"/>
        <end position="231"/>
    </location>
</feature>
<reference evidence="2 3" key="1">
    <citation type="submission" date="2020-08" db="EMBL/GenBank/DDBJ databases">
        <title>Sequencing the genomes of 1000 actinobacteria strains.</title>
        <authorList>
            <person name="Klenk H.-P."/>
        </authorList>
    </citation>
    <scope>NUCLEOTIDE SEQUENCE [LARGE SCALE GENOMIC DNA]</scope>
    <source>
        <strain evidence="2 3">DSM 102122</strain>
    </source>
</reference>
<comment type="caution">
    <text evidence="2">The sequence shown here is derived from an EMBL/GenBank/DDBJ whole genome shotgun (WGS) entry which is preliminary data.</text>
</comment>
<protein>
    <submittedName>
        <fullName evidence="2">Uncharacterized protein</fullName>
    </submittedName>
</protein>
<organism evidence="2 3">
    <name type="scientific">Jiangella mangrovi</name>
    <dbReference type="NCBI Taxonomy" id="1524084"/>
    <lineage>
        <taxon>Bacteria</taxon>
        <taxon>Bacillati</taxon>
        <taxon>Actinomycetota</taxon>
        <taxon>Actinomycetes</taxon>
        <taxon>Jiangellales</taxon>
        <taxon>Jiangellaceae</taxon>
        <taxon>Jiangella</taxon>
    </lineage>
</organism>
<dbReference type="RefSeq" id="WP_184820161.1">
    <property type="nucleotide sequence ID" value="NZ_JACHMM010000001.1"/>
</dbReference>
<keyword evidence="1" id="KW-0812">Transmembrane</keyword>
<keyword evidence="1" id="KW-0472">Membrane</keyword>
<dbReference type="Proteomes" id="UP000542813">
    <property type="component" value="Unassembled WGS sequence"/>
</dbReference>
<feature type="transmembrane region" description="Helical" evidence="1">
    <location>
        <begin position="72"/>
        <end position="94"/>
    </location>
</feature>
<dbReference type="AlphaFoldDB" id="A0A7W9GMU5"/>
<evidence type="ECO:0000313" key="2">
    <source>
        <dbReference type="EMBL" id="MBB5786607.1"/>
    </source>
</evidence>
<accession>A0A7W9GMU5</accession>
<name>A0A7W9GMU5_9ACTN</name>
<keyword evidence="1" id="KW-1133">Transmembrane helix</keyword>